<evidence type="ECO:0000256" key="9">
    <source>
        <dbReference type="ARBA" id="ARBA00031271"/>
    </source>
</evidence>
<dbReference type="InterPro" id="IPR004927">
    <property type="entry name" value="MerB"/>
</dbReference>
<evidence type="ECO:0000259" key="10">
    <source>
        <dbReference type="Pfam" id="PF12324"/>
    </source>
</evidence>
<feature type="domain" description="Alkylmercury lyase helix-turn-helix" evidence="10">
    <location>
        <begin position="7"/>
        <end position="80"/>
    </location>
</feature>
<evidence type="ECO:0000256" key="4">
    <source>
        <dbReference type="ARBA" id="ARBA00018180"/>
    </source>
</evidence>
<dbReference type="Proteomes" id="UP000233750">
    <property type="component" value="Unassembled WGS sequence"/>
</dbReference>
<name>A0A2N3WJM1_9PSEU</name>
<dbReference type="PIRSF" id="PIRSF001458">
    <property type="entry name" value="MerB"/>
    <property type="match status" value="1"/>
</dbReference>
<reference evidence="11 12" key="1">
    <citation type="submission" date="2017-12" db="EMBL/GenBank/DDBJ databases">
        <title>Sequencing the genomes of 1000 Actinobacteria strains.</title>
        <authorList>
            <person name="Klenk H.-P."/>
        </authorList>
    </citation>
    <scope>NUCLEOTIDE SEQUENCE [LARGE SCALE GENOMIC DNA]</scope>
    <source>
        <strain evidence="11 12">DSM 45165</strain>
    </source>
</reference>
<evidence type="ECO:0000313" key="12">
    <source>
        <dbReference type="Proteomes" id="UP000233750"/>
    </source>
</evidence>
<comment type="function">
    <text evidence="8">Cleaves the carbon-mercury bond of organomercurials such as phenylmercuric acetate. One product is Hg(2+), which is subsequently detoxified by the mercuric reductase.</text>
</comment>
<dbReference type="RefSeq" id="WP_013673492.1">
    <property type="nucleotide sequence ID" value="NZ_PJMY01000003.1"/>
</dbReference>
<dbReference type="Gene3D" id="3.30.450.410">
    <property type="match status" value="1"/>
</dbReference>
<dbReference type="NCBIfam" id="NF033555">
    <property type="entry name" value="lyase_MerB"/>
    <property type="match status" value="1"/>
</dbReference>
<evidence type="ECO:0000256" key="1">
    <source>
        <dbReference type="ARBA" id="ARBA00000165"/>
    </source>
</evidence>
<dbReference type="Pfam" id="PF03243">
    <property type="entry name" value="MerB"/>
    <property type="match status" value="1"/>
</dbReference>
<evidence type="ECO:0000256" key="3">
    <source>
        <dbReference type="ARBA" id="ARBA00013237"/>
    </source>
</evidence>
<dbReference type="OrthoDB" id="7185309at2"/>
<comment type="catalytic activity">
    <reaction evidence="1">
        <text>an alkylmercury + H(+) = an alkane + Hg(2+)</text>
        <dbReference type="Rhea" id="RHEA:18777"/>
        <dbReference type="ChEBI" id="CHEBI:15378"/>
        <dbReference type="ChEBI" id="CHEBI:16793"/>
        <dbReference type="ChEBI" id="CHEBI:18310"/>
        <dbReference type="ChEBI" id="CHEBI:83725"/>
        <dbReference type="EC" id="4.99.1.2"/>
    </reaction>
</comment>
<dbReference type="EC" id="4.99.1.2" evidence="3"/>
<proteinExistence type="inferred from homology"/>
<evidence type="ECO:0000313" key="11">
    <source>
        <dbReference type="EMBL" id="PKV94071.1"/>
    </source>
</evidence>
<evidence type="ECO:0000256" key="6">
    <source>
        <dbReference type="ARBA" id="ARBA00022914"/>
    </source>
</evidence>
<keyword evidence="5" id="KW-0475">Mercuric resistance</keyword>
<comment type="similarity">
    <text evidence="2">Belongs to the MerB family.</text>
</comment>
<sequence length="217" mass="23304">MSTAPEQLVAQLADALYGTGHPATQPWLFRPLLRLLAEGEPVTLDRLAEAAGTSVDQVRQALAAEPDTEYDADGRVVGLGLTQNPTPHRVEIDGRTLYGWCAMDTLMFPLILQRPVHVLSTCPATGTEIRLTAEPERVTDVEPATAVVSQVPAPEDGCGVRAPVCDQGHFFGSAQAAADWQRQHPESVVLPVADGHVFGRRLLEALFSADALPTPQE</sequence>
<dbReference type="EMBL" id="PJMY01000003">
    <property type="protein sequence ID" value="PKV94071.1"/>
    <property type="molecule type" value="Genomic_DNA"/>
</dbReference>
<protein>
    <recommendedName>
        <fullName evidence="4">Alkylmercury lyase</fullName>
        <ecNumber evidence="3">4.99.1.2</ecNumber>
    </recommendedName>
    <alternativeName>
        <fullName evidence="9">Organomercurial lyase</fullName>
    </alternativeName>
</protein>
<dbReference type="GO" id="GO:0046689">
    <property type="term" value="P:response to mercury ion"/>
    <property type="evidence" value="ECO:0007669"/>
    <property type="project" value="UniProtKB-KW"/>
</dbReference>
<dbReference type="SUPFAM" id="SSF46785">
    <property type="entry name" value="Winged helix' DNA-binding domain"/>
    <property type="match status" value="1"/>
</dbReference>
<evidence type="ECO:0000256" key="8">
    <source>
        <dbReference type="ARBA" id="ARBA00025326"/>
    </source>
</evidence>
<evidence type="ECO:0000256" key="2">
    <source>
        <dbReference type="ARBA" id="ARBA00009443"/>
    </source>
</evidence>
<dbReference type="InterPro" id="IPR053717">
    <property type="entry name" value="MerB_lyase_sf"/>
</dbReference>
<comment type="caution">
    <text evidence="11">The sequence shown here is derived from an EMBL/GenBank/DDBJ whole genome shotgun (WGS) entry which is preliminary data.</text>
</comment>
<dbReference type="Pfam" id="PF12324">
    <property type="entry name" value="HTH_15"/>
    <property type="match status" value="1"/>
</dbReference>
<dbReference type="NCBIfam" id="NF009710">
    <property type="entry name" value="PRK13239.1"/>
    <property type="match status" value="1"/>
</dbReference>
<gene>
    <name evidence="11" type="ORF">ATK30_4940</name>
</gene>
<keyword evidence="12" id="KW-1185">Reference proteome</keyword>
<evidence type="ECO:0000256" key="5">
    <source>
        <dbReference type="ARBA" id="ARBA00022466"/>
    </source>
</evidence>
<keyword evidence="6" id="KW-0476">Mercury</keyword>
<dbReference type="PRINTS" id="PR01699">
    <property type="entry name" value="ORGNOHGLYASE"/>
</dbReference>
<evidence type="ECO:0000256" key="7">
    <source>
        <dbReference type="ARBA" id="ARBA00023239"/>
    </source>
</evidence>
<keyword evidence="7 11" id="KW-0456">Lyase</keyword>
<dbReference type="InterPro" id="IPR024259">
    <property type="entry name" value="MerB_HTH_dom"/>
</dbReference>
<dbReference type="AlphaFoldDB" id="A0A2N3WJM1"/>
<organism evidence="11 12">
    <name type="scientific">Amycolatopsis echigonensis</name>
    <dbReference type="NCBI Taxonomy" id="2576905"/>
    <lineage>
        <taxon>Bacteria</taxon>
        <taxon>Bacillati</taxon>
        <taxon>Actinomycetota</taxon>
        <taxon>Actinomycetes</taxon>
        <taxon>Pseudonocardiales</taxon>
        <taxon>Pseudonocardiaceae</taxon>
        <taxon>Amycolatopsis</taxon>
    </lineage>
</organism>
<accession>A0A2N3WJM1</accession>
<dbReference type="InterPro" id="IPR036390">
    <property type="entry name" value="WH_DNA-bd_sf"/>
</dbReference>
<dbReference type="SUPFAM" id="SSF160387">
    <property type="entry name" value="NosL/MerB-like"/>
    <property type="match status" value="1"/>
</dbReference>
<dbReference type="GO" id="GO:0018836">
    <property type="term" value="F:alkylmercury lyase activity"/>
    <property type="evidence" value="ECO:0007669"/>
    <property type="project" value="UniProtKB-EC"/>
</dbReference>